<sequence>MKKTHHLTAIFILISCSSYASTTITNLNTQMQLQQLQRQQTQQNYTNRDHVTHGGGIPVYDATAIEQAKKEMYKQWKQENQSEISYEDWIKKEFKESNDGK</sequence>
<geneLocation type="plasmid" evidence="2">
    <name>ECO37P2</name>
</geneLocation>
<dbReference type="EMBL" id="KU963390">
    <property type="protein sequence ID" value="ANI75634.1"/>
    <property type="molecule type" value="Genomic_DNA"/>
</dbReference>
<organism evidence="2">
    <name type="scientific">Escherichia coli</name>
    <dbReference type="NCBI Taxonomy" id="562"/>
    <lineage>
        <taxon>Bacteria</taxon>
        <taxon>Pseudomonadati</taxon>
        <taxon>Pseudomonadota</taxon>
        <taxon>Gammaproteobacteria</taxon>
        <taxon>Enterobacterales</taxon>
        <taxon>Enterobacteriaceae</taxon>
        <taxon>Escherichia</taxon>
    </lineage>
</organism>
<evidence type="ECO:0000256" key="1">
    <source>
        <dbReference type="SAM" id="SignalP"/>
    </source>
</evidence>
<name>A0A191T956_ECOLX</name>
<feature type="signal peptide" evidence="1">
    <location>
        <begin position="1"/>
        <end position="20"/>
    </location>
</feature>
<dbReference type="RefSeq" id="WP_103246019.1">
    <property type="nucleotide sequence ID" value="NZ_JBCHLZ010000037.1"/>
</dbReference>
<dbReference type="AlphaFoldDB" id="A0A191T956"/>
<feature type="chain" id="PRO_5008247564" evidence="1">
    <location>
        <begin position="21"/>
        <end position="101"/>
    </location>
</feature>
<keyword evidence="1" id="KW-0732">Signal</keyword>
<dbReference type="PROSITE" id="PS51257">
    <property type="entry name" value="PROKAR_LIPOPROTEIN"/>
    <property type="match status" value="1"/>
</dbReference>
<keyword evidence="2" id="KW-0614">Plasmid</keyword>
<protein>
    <submittedName>
        <fullName evidence="2">Uncharacterized protein</fullName>
    </submittedName>
</protein>
<accession>A0A191T956</accession>
<reference evidence="2" key="1">
    <citation type="submission" date="2016-03" db="EMBL/GenBank/DDBJ databases">
        <title>Resistome analysis of KPC-2-producing Escherichia coli ST224 strain isolated in Brazil using whole genome sequencing.</title>
        <authorList>
            <person name="Rossi I.G."/>
            <person name="Araujo B.F."/>
            <person name="Cerdeira L.T."/>
            <person name="Campos P.A."/>
            <person name="Royer S."/>
            <person name="Ferreira M.L."/>
            <person name="Batistao D.W.F."/>
            <person name="Souza T.A."/>
            <person name="Vancan S.I.S."/>
            <person name="Lincopan N."/>
            <person name="Gontijo-Filho P.P."/>
            <person name="Ribas R.M."/>
        </authorList>
    </citation>
    <scope>NUCLEOTIDE SEQUENCE</scope>
    <source>
        <strain evidence="2">ECO37</strain>
        <plasmid evidence="2">ECO37P2</plasmid>
    </source>
</reference>
<proteinExistence type="predicted"/>
<evidence type="ECO:0000313" key="2">
    <source>
        <dbReference type="EMBL" id="ANI75634.1"/>
    </source>
</evidence>